<comment type="caution">
    <text evidence="1">The sequence shown here is derived from an EMBL/GenBank/DDBJ whole genome shotgun (WGS) entry which is preliminary data.</text>
</comment>
<name>A0ACB8AV21_9AGAM</name>
<reference evidence="1" key="1">
    <citation type="journal article" date="2021" name="New Phytol.">
        <title>Evolutionary innovations through gain and loss of genes in the ectomycorrhizal Boletales.</title>
        <authorList>
            <person name="Wu G."/>
            <person name="Miyauchi S."/>
            <person name="Morin E."/>
            <person name="Kuo A."/>
            <person name="Drula E."/>
            <person name="Varga T."/>
            <person name="Kohler A."/>
            <person name="Feng B."/>
            <person name="Cao Y."/>
            <person name="Lipzen A."/>
            <person name="Daum C."/>
            <person name="Hundley H."/>
            <person name="Pangilinan J."/>
            <person name="Johnson J."/>
            <person name="Barry K."/>
            <person name="LaButti K."/>
            <person name="Ng V."/>
            <person name="Ahrendt S."/>
            <person name="Min B."/>
            <person name="Choi I.G."/>
            <person name="Park H."/>
            <person name="Plett J.M."/>
            <person name="Magnuson J."/>
            <person name="Spatafora J.W."/>
            <person name="Nagy L.G."/>
            <person name="Henrissat B."/>
            <person name="Grigoriev I.V."/>
            <person name="Yang Z.L."/>
            <person name="Xu J."/>
            <person name="Martin F.M."/>
        </authorList>
    </citation>
    <scope>NUCLEOTIDE SEQUENCE</scope>
    <source>
        <strain evidence="1">KUC20120723A-06</strain>
    </source>
</reference>
<evidence type="ECO:0000313" key="2">
    <source>
        <dbReference type="Proteomes" id="UP000790709"/>
    </source>
</evidence>
<accession>A0ACB8AV21</accession>
<dbReference type="Proteomes" id="UP000790709">
    <property type="component" value="Unassembled WGS sequence"/>
</dbReference>
<sequence>MGSSPPFSKWSQPRQEEFAVDMCNMFVSCGLPWHTVENPQFQQFFVKYLPEAEIPDRRILSGRILDSEVAKVEANMKVKVEGGLATGQCDGWKNISKKAVIGTMITIDYTPYLIHTHDVTGDHKTAANLLALVEADIKHCKEVLGVDIITWCSDAGGDSRAIRQQLYKKMPELVQLDCWAHQVNENREIK</sequence>
<proteinExistence type="predicted"/>
<protein>
    <submittedName>
        <fullName evidence="1">Uncharacterized protein</fullName>
    </submittedName>
</protein>
<evidence type="ECO:0000313" key="1">
    <source>
        <dbReference type="EMBL" id="KAH7917097.1"/>
    </source>
</evidence>
<keyword evidence="2" id="KW-1185">Reference proteome</keyword>
<organism evidence="1 2">
    <name type="scientific">Leucogyrophana mollusca</name>
    <dbReference type="NCBI Taxonomy" id="85980"/>
    <lineage>
        <taxon>Eukaryota</taxon>
        <taxon>Fungi</taxon>
        <taxon>Dikarya</taxon>
        <taxon>Basidiomycota</taxon>
        <taxon>Agaricomycotina</taxon>
        <taxon>Agaricomycetes</taxon>
        <taxon>Agaricomycetidae</taxon>
        <taxon>Boletales</taxon>
        <taxon>Boletales incertae sedis</taxon>
        <taxon>Leucogyrophana</taxon>
    </lineage>
</organism>
<dbReference type="EMBL" id="MU267280">
    <property type="protein sequence ID" value="KAH7917097.1"/>
    <property type="molecule type" value="Genomic_DNA"/>
</dbReference>
<gene>
    <name evidence="1" type="ORF">BV22DRAFT_1026973</name>
</gene>